<comment type="subunit">
    <text evidence="3">Homodimer.</text>
</comment>
<comment type="similarity">
    <text evidence="2">Belongs to the fatty acid desaturase type 2 family.</text>
</comment>
<feature type="binding site" evidence="11">
    <location>
        <position position="115"/>
    </location>
    <ligand>
        <name>Fe cation</name>
        <dbReference type="ChEBI" id="CHEBI:24875"/>
        <label>1</label>
    </ligand>
</feature>
<keyword evidence="13" id="KW-1185">Reference proteome</keyword>
<comment type="caution">
    <text evidence="12">The sequence shown here is derived from an EMBL/GenBank/DDBJ whole genome shotgun (WGS) entry which is preliminary data.</text>
</comment>
<keyword evidence="10" id="KW-0275">Fatty acid biosynthesis</keyword>
<dbReference type="PANTHER" id="PTHR31155:SF9">
    <property type="entry name" value="STEAROYL-[ACYL-CARRIER-PROTEIN] 9-DESATURASE 7, CHLOROPLASTIC"/>
    <property type="match status" value="1"/>
</dbReference>
<dbReference type="InterPro" id="IPR009078">
    <property type="entry name" value="Ferritin-like_SF"/>
</dbReference>
<dbReference type="Gene3D" id="1.10.620.20">
    <property type="entry name" value="Ribonucleotide Reductase, subunit A"/>
    <property type="match status" value="1"/>
</dbReference>
<keyword evidence="4" id="KW-0444">Lipid biosynthesis</keyword>
<gene>
    <name evidence="12" type="ORF">DP923_00650</name>
</gene>
<feature type="binding site" evidence="11">
    <location>
        <position position="198"/>
    </location>
    <ligand>
        <name>Fe cation</name>
        <dbReference type="ChEBI" id="CHEBI:24875"/>
        <label>2</label>
    </ligand>
</feature>
<dbReference type="Proteomes" id="UP000251692">
    <property type="component" value="Unassembled WGS sequence"/>
</dbReference>
<dbReference type="GO" id="GO:0006633">
    <property type="term" value="P:fatty acid biosynthetic process"/>
    <property type="evidence" value="ECO:0007669"/>
    <property type="project" value="UniProtKB-KW"/>
</dbReference>
<evidence type="ECO:0000256" key="1">
    <source>
        <dbReference type="ARBA" id="ARBA00001954"/>
    </source>
</evidence>
<evidence type="ECO:0000313" key="13">
    <source>
        <dbReference type="Proteomes" id="UP000251692"/>
    </source>
</evidence>
<protein>
    <submittedName>
        <fullName evidence="12">Acyl-ACP desaturase</fullName>
    </submittedName>
</protein>
<evidence type="ECO:0000256" key="5">
    <source>
        <dbReference type="ARBA" id="ARBA00022723"/>
    </source>
</evidence>
<keyword evidence="6" id="KW-0276">Fatty acid metabolism</keyword>
<dbReference type="CDD" id="cd01050">
    <property type="entry name" value="Acyl_ACP_Desat"/>
    <property type="match status" value="1"/>
</dbReference>
<evidence type="ECO:0000256" key="10">
    <source>
        <dbReference type="ARBA" id="ARBA00023160"/>
    </source>
</evidence>
<sequence length="325" mass="37593">MITAVASRVEVLRWMEDFVNEKMTEFLKTVEESWQPADLLPDARFENFFDELKSLRERAKDLSYDLLAVLVGDTITEEALPTYESWLMRIDGMPNDENSPWIKWNRAWTAEENRHGDALNRYLYLTGRVNMREMEASTQYLIADGFDLQTDNDPYRSFVYTSFQETATNISHRRVAQIAKKQGDNMLAKLCGHVAADEARHAKAYKAFVGKIFEADANEMMLAFEDMMRKKIVMPAHYMRELGVDLGKTFGHFTDAAQRINVYTATDYTEILDGLITEWKIDAVSGLNEAGEKARDYVMALPARLKRVAERMKAPSLEYKFRWID</sequence>
<keyword evidence="5 11" id="KW-0479">Metal-binding</keyword>
<evidence type="ECO:0000256" key="3">
    <source>
        <dbReference type="ARBA" id="ARBA00011738"/>
    </source>
</evidence>
<dbReference type="EMBL" id="QMDV01000001">
    <property type="protein sequence ID" value="RAU83620.1"/>
    <property type="molecule type" value="Genomic_DNA"/>
</dbReference>
<keyword evidence="9" id="KW-0443">Lipid metabolism</keyword>
<keyword evidence="8 11" id="KW-0408">Iron</keyword>
<dbReference type="OrthoDB" id="9772881at2"/>
<dbReference type="GO" id="GO:0045300">
    <property type="term" value="F:stearoyl-[ACP] desaturase activity"/>
    <property type="evidence" value="ECO:0007669"/>
    <property type="project" value="InterPro"/>
</dbReference>
<dbReference type="GO" id="GO:0046872">
    <property type="term" value="F:metal ion binding"/>
    <property type="evidence" value="ECO:0007669"/>
    <property type="project" value="UniProtKB-KW"/>
</dbReference>
<feature type="binding site" evidence="11">
    <location>
        <position position="201"/>
    </location>
    <ligand>
        <name>Fe cation</name>
        <dbReference type="ChEBI" id="CHEBI:24875"/>
        <label>2</label>
    </ligand>
</feature>
<dbReference type="InterPro" id="IPR005067">
    <property type="entry name" value="Fatty_acid_desaturase-2"/>
</dbReference>
<evidence type="ECO:0000256" key="6">
    <source>
        <dbReference type="ARBA" id="ARBA00022832"/>
    </source>
</evidence>
<accession>A0A364RH07</accession>
<feature type="binding site" evidence="11">
    <location>
        <position position="112"/>
    </location>
    <ligand>
        <name>Fe cation</name>
        <dbReference type="ChEBI" id="CHEBI:24875"/>
        <label>1</label>
    </ligand>
</feature>
<dbReference type="AlphaFoldDB" id="A0A364RH07"/>
<dbReference type="SUPFAM" id="SSF47240">
    <property type="entry name" value="Ferritin-like"/>
    <property type="match status" value="1"/>
</dbReference>
<name>A0A364RH07_9BACT</name>
<proteinExistence type="inferred from homology"/>
<dbReference type="InterPro" id="IPR012348">
    <property type="entry name" value="RNR-like"/>
</dbReference>
<evidence type="ECO:0000256" key="4">
    <source>
        <dbReference type="ARBA" id="ARBA00022516"/>
    </source>
</evidence>
<dbReference type="Pfam" id="PF03405">
    <property type="entry name" value="FA_desaturase_2"/>
    <property type="match status" value="1"/>
</dbReference>
<evidence type="ECO:0000256" key="9">
    <source>
        <dbReference type="ARBA" id="ARBA00023098"/>
    </source>
</evidence>
<evidence type="ECO:0000256" key="2">
    <source>
        <dbReference type="ARBA" id="ARBA00008749"/>
    </source>
</evidence>
<feature type="binding site" evidence="11">
    <location>
        <position position="77"/>
    </location>
    <ligand>
        <name>Fe cation</name>
        <dbReference type="ChEBI" id="CHEBI:24875"/>
        <label>1</label>
    </ligand>
</feature>
<feature type="binding site" evidence="11">
    <location>
        <position position="165"/>
    </location>
    <ligand>
        <name>Fe cation</name>
        <dbReference type="ChEBI" id="CHEBI:24875"/>
        <label>2</label>
    </ligand>
</feature>
<dbReference type="PIRSF" id="PIRSF000346">
    <property type="entry name" value="Dlt9_acylACP_des"/>
    <property type="match status" value="1"/>
</dbReference>
<reference evidence="12 13" key="1">
    <citation type="submission" date="2018-06" db="EMBL/GenBank/DDBJ databases">
        <authorList>
            <person name="Liu Z.-W."/>
        </authorList>
    </citation>
    <scope>NUCLEOTIDE SEQUENCE [LARGE SCALE GENOMIC DNA]</scope>
    <source>
        <strain evidence="12 13">2b14</strain>
    </source>
</reference>
<dbReference type="RefSeq" id="WP_112303658.1">
    <property type="nucleotide sequence ID" value="NZ_QMDV01000001.1"/>
</dbReference>
<reference evidence="12 13" key="2">
    <citation type="submission" date="2018-07" db="EMBL/GenBank/DDBJ databases">
        <title>Pontibacter sp. 2b14 genomic sequence and assembly.</title>
        <authorList>
            <person name="Du Z.-J."/>
        </authorList>
    </citation>
    <scope>NUCLEOTIDE SEQUENCE [LARGE SCALE GENOMIC DNA]</scope>
    <source>
        <strain evidence="12 13">2b14</strain>
    </source>
</reference>
<evidence type="ECO:0000313" key="12">
    <source>
        <dbReference type="EMBL" id="RAU83620.1"/>
    </source>
</evidence>
<feature type="binding site" evidence="11">
    <location>
        <position position="112"/>
    </location>
    <ligand>
        <name>Fe cation</name>
        <dbReference type="ChEBI" id="CHEBI:24875"/>
        <label>2</label>
    </ligand>
</feature>
<comment type="cofactor">
    <cofactor evidence="1">
        <name>Fe(2+)</name>
        <dbReference type="ChEBI" id="CHEBI:29033"/>
    </cofactor>
</comment>
<comment type="cofactor">
    <cofactor evidence="11">
        <name>Fe cation</name>
        <dbReference type="ChEBI" id="CHEBI:24875"/>
    </cofactor>
    <text evidence="11">Binds 2 iron ions per subunit.</text>
</comment>
<evidence type="ECO:0000256" key="8">
    <source>
        <dbReference type="ARBA" id="ARBA00023004"/>
    </source>
</evidence>
<feature type="binding site" evidence="11">
    <location>
        <position position="198"/>
    </location>
    <ligand>
        <name>Fe cation</name>
        <dbReference type="ChEBI" id="CHEBI:24875"/>
        <label>1</label>
    </ligand>
</feature>
<evidence type="ECO:0000256" key="7">
    <source>
        <dbReference type="ARBA" id="ARBA00023002"/>
    </source>
</evidence>
<dbReference type="PANTHER" id="PTHR31155">
    <property type="entry name" value="ACYL- ACYL-CARRIER-PROTEIN DESATURASE-RELATED"/>
    <property type="match status" value="1"/>
</dbReference>
<organism evidence="12 13">
    <name type="scientific">Pontibacter arcticus</name>
    <dbReference type="NCBI Taxonomy" id="2080288"/>
    <lineage>
        <taxon>Bacteria</taxon>
        <taxon>Pseudomonadati</taxon>
        <taxon>Bacteroidota</taxon>
        <taxon>Cytophagia</taxon>
        <taxon>Cytophagales</taxon>
        <taxon>Hymenobacteraceae</taxon>
        <taxon>Pontibacter</taxon>
    </lineage>
</organism>
<evidence type="ECO:0000256" key="11">
    <source>
        <dbReference type="PIRSR" id="PIRSR000346-1"/>
    </source>
</evidence>
<keyword evidence="7" id="KW-0560">Oxidoreductase</keyword>